<evidence type="ECO:0000256" key="2">
    <source>
        <dbReference type="PROSITE-ProRule" id="PRU10007"/>
    </source>
</evidence>
<dbReference type="InterPro" id="IPR016163">
    <property type="entry name" value="Ald_DH_C"/>
</dbReference>
<dbReference type="Gene3D" id="3.40.309.10">
    <property type="entry name" value="Aldehyde Dehydrogenase, Chain A, domain 2"/>
    <property type="match status" value="1"/>
</dbReference>
<dbReference type="AlphaFoldDB" id="A0A8D8UQ08"/>
<dbReference type="PANTHER" id="PTHR11699">
    <property type="entry name" value="ALDEHYDE DEHYDROGENASE-RELATED"/>
    <property type="match status" value="1"/>
</dbReference>
<dbReference type="Pfam" id="PF00171">
    <property type="entry name" value="Aldedh"/>
    <property type="match status" value="1"/>
</dbReference>
<keyword evidence="1 3" id="KW-0560">Oxidoreductase</keyword>
<dbReference type="InterPro" id="IPR016160">
    <property type="entry name" value="Ald_DH_CS_CYS"/>
</dbReference>
<accession>A0A8D8UQ08</accession>
<name>A0A8D8UQ08_9HEMI</name>
<dbReference type="SUPFAM" id="SSF53720">
    <property type="entry name" value="ALDH-like"/>
    <property type="match status" value="1"/>
</dbReference>
<dbReference type="InterPro" id="IPR029510">
    <property type="entry name" value="Ald_DH_CS_GLU"/>
</dbReference>
<feature type="domain" description="Aldehyde dehydrogenase" evidence="4">
    <location>
        <begin position="19"/>
        <end position="303"/>
    </location>
</feature>
<organism evidence="5">
    <name type="scientific">Cacopsylla melanoneura</name>
    <dbReference type="NCBI Taxonomy" id="428564"/>
    <lineage>
        <taxon>Eukaryota</taxon>
        <taxon>Metazoa</taxon>
        <taxon>Ecdysozoa</taxon>
        <taxon>Arthropoda</taxon>
        <taxon>Hexapoda</taxon>
        <taxon>Insecta</taxon>
        <taxon>Pterygota</taxon>
        <taxon>Neoptera</taxon>
        <taxon>Paraneoptera</taxon>
        <taxon>Hemiptera</taxon>
        <taxon>Sternorrhyncha</taxon>
        <taxon>Psylloidea</taxon>
        <taxon>Psyllidae</taxon>
        <taxon>Psyllinae</taxon>
        <taxon>Cacopsylla</taxon>
    </lineage>
</organism>
<dbReference type="Gene3D" id="3.40.605.10">
    <property type="entry name" value="Aldehyde Dehydrogenase, Chain A, domain 1"/>
    <property type="match status" value="1"/>
</dbReference>
<feature type="active site" evidence="2">
    <location>
        <position position="257"/>
    </location>
</feature>
<evidence type="ECO:0000313" key="5">
    <source>
        <dbReference type="EMBL" id="CAG6710003.1"/>
    </source>
</evidence>
<dbReference type="InterPro" id="IPR016162">
    <property type="entry name" value="Ald_DH_N"/>
</dbReference>
<evidence type="ECO:0000259" key="4">
    <source>
        <dbReference type="Pfam" id="PF00171"/>
    </source>
</evidence>
<evidence type="ECO:0000256" key="1">
    <source>
        <dbReference type="ARBA" id="ARBA00023002"/>
    </source>
</evidence>
<comment type="similarity">
    <text evidence="3">Belongs to the aldehyde dehydrogenase family.</text>
</comment>
<dbReference type="EMBL" id="HBUF01346623">
    <property type="protein sequence ID" value="CAG6710003.1"/>
    <property type="molecule type" value="Transcribed_RNA"/>
</dbReference>
<reference evidence="5" key="1">
    <citation type="submission" date="2021-05" db="EMBL/GenBank/DDBJ databases">
        <authorList>
            <person name="Alioto T."/>
            <person name="Alioto T."/>
            <person name="Gomez Garrido J."/>
        </authorList>
    </citation>
    <scope>NUCLEOTIDE SEQUENCE</scope>
</reference>
<dbReference type="InterPro" id="IPR015590">
    <property type="entry name" value="Aldehyde_DH_dom"/>
</dbReference>
<evidence type="ECO:0000256" key="3">
    <source>
        <dbReference type="RuleBase" id="RU003345"/>
    </source>
</evidence>
<dbReference type="InterPro" id="IPR016161">
    <property type="entry name" value="Ald_DH/histidinol_DH"/>
</dbReference>
<protein>
    <submittedName>
        <fullName evidence="5">Aldehyde dehydrogenase, mitochondrial</fullName>
    </submittedName>
</protein>
<dbReference type="PROSITE" id="PS00070">
    <property type="entry name" value="ALDEHYDE_DEHYDR_CYS"/>
    <property type="match status" value="1"/>
</dbReference>
<dbReference type="PROSITE" id="PS00687">
    <property type="entry name" value="ALDEHYDE_DEHYDR_GLU"/>
    <property type="match status" value="1"/>
</dbReference>
<proteinExistence type="inferred from homology"/>
<dbReference type="FunFam" id="3.40.605.10:FF:000050">
    <property type="entry name" value="Aldehyde dehydrogenase, mitochondrial"/>
    <property type="match status" value="1"/>
</dbReference>
<sequence>MARNISVKFTKLFINNAFVDAVSGKTFPTINPATETKITDVAEADKADVDRAVEAAKSAFKRGSVWRNLDASARGKLIYKLAELIDSNVPYLASLESLDNGKPYEDSVFDLGCASDTFRYFAGWCDKIEGSTIPSDGPYFTYTRKEPVGIVGQIIPWNYPVLMLAWKWGPALAAGCPVVLKPAEQTPLTALFVANLTKEAGFPDGVINVLPGYGPTAGAAIAHHPDISKVAFTGSTEVGHSIMAAAAASNLKRVSLELGGKSPLVICADAELDMAVEVAHNAIFANHGQNCCAGRRGDVQQSAELHQVRCRARR</sequence>
<dbReference type="GO" id="GO:0016620">
    <property type="term" value="F:oxidoreductase activity, acting on the aldehyde or oxo group of donors, NAD or NADP as acceptor"/>
    <property type="evidence" value="ECO:0007669"/>
    <property type="project" value="InterPro"/>
</dbReference>